<dbReference type="GO" id="GO:0050235">
    <property type="term" value="F:pyridoxal 4-dehydrogenase activity"/>
    <property type="evidence" value="ECO:0007669"/>
    <property type="project" value="UniProtKB-EC"/>
</dbReference>
<reference evidence="5" key="1">
    <citation type="submission" date="2018-03" db="EMBL/GenBank/DDBJ databases">
        <authorList>
            <person name="Blom J."/>
        </authorList>
    </citation>
    <scope>NUCLEOTIDE SEQUENCE [LARGE SCALE GENOMIC DNA]</scope>
    <source>
        <strain evidence="5">KPC-SM-21</strain>
    </source>
</reference>
<dbReference type="InterPro" id="IPR002347">
    <property type="entry name" value="SDR_fam"/>
</dbReference>
<name>A0A2U3N0Y5_9GAMM</name>
<accession>A0A2U3N0Y5</accession>
<evidence type="ECO:0000313" key="4">
    <source>
        <dbReference type="EMBL" id="SPL71331.1"/>
    </source>
</evidence>
<sequence length="254" mass="27360">MEQQKVLISAGASGIGKAIANVFIKHQALVCVIDIDPEAIKHFKNAYPQALAFQADLSNLAELENIFGQAIQALGGLDVLVNNTGVSGPTVSMQELPIDEWQKVIQINLNSTFRLTQLAIPYLKQARTASIINMSSAAGRFGYPNRIAYSTTKWGLVGFTKTLAMELGADNIRVNAIAPGAVEGPRFLGVLQKRAEVSGRSLEEETLQSLEVQSLKYMVNPQHIGELAFFLASDSGKSISGQLIPVDGDTQYVG</sequence>
<dbReference type="EMBL" id="OOGT01000127">
    <property type="protein sequence ID" value="SPL71331.1"/>
    <property type="molecule type" value="Genomic_DNA"/>
</dbReference>
<evidence type="ECO:0000313" key="5">
    <source>
        <dbReference type="Proteomes" id="UP000245974"/>
    </source>
</evidence>
<dbReference type="PRINTS" id="PR00081">
    <property type="entry name" value="GDHRDH"/>
</dbReference>
<keyword evidence="5" id="KW-1185">Reference proteome</keyword>
<keyword evidence="2 4" id="KW-0560">Oxidoreductase</keyword>
<comment type="similarity">
    <text evidence="1 3">Belongs to the short-chain dehydrogenases/reductases (SDR) family.</text>
</comment>
<dbReference type="OrthoDB" id="9806974at2"/>
<dbReference type="PRINTS" id="PR00080">
    <property type="entry name" value="SDRFAMILY"/>
</dbReference>
<evidence type="ECO:0000256" key="2">
    <source>
        <dbReference type="ARBA" id="ARBA00023002"/>
    </source>
</evidence>
<evidence type="ECO:0000256" key="1">
    <source>
        <dbReference type="ARBA" id="ARBA00006484"/>
    </source>
</evidence>
<dbReference type="EC" id="1.1.1.107" evidence="4"/>
<dbReference type="RefSeq" id="WP_121974756.1">
    <property type="nucleotide sequence ID" value="NZ_OOGT01000127.1"/>
</dbReference>
<dbReference type="PANTHER" id="PTHR24321">
    <property type="entry name" value="DEHYDROGENASES, SHORT CHAIN"/>
    <property type="match status" value="1"/>
</dbReference>
<dbReference type="Pfam" id="PF00106">
    <property type="entry name" value="adh_short"/>
    <property type="match status" value="1"/>
</dbReference>
<dbReference type="AlphaFoldDB" id="A0A2U3N0Y5"/>
<dbReference type="InterPro" id="IPR036291">
    <property type="entry name" value="NAD(P)-bd_dom_sf"/>
</dbReference>
<dbReference type="PANTHER" id="PTHR24321:SF8">
    <property type="entry name" value="ESTRADIOL 17-BETA-DEHYDROGENASE 8-RELATED"/>
    <property type="match status" value="1"/>
</dbReference>
<dbReference type="PROSITE" id="PS00061">
    <property type="entry name" value="ADH_SHORT"/>
    <property type="match status" value="1"/>
</dbReference>
<dbReference type="Gene3D" id="3.40.50.720">
    <property type="entry name" value="NAD(P)-binding Rossmann-like Domain"/>
    <property type="match status" value="1"/>
</dbReference>
<organism evidence="4 5">
    <name type="scientific">Acinetobacter stercoris</name>
    <dbReference type="NCBI Taxonomy" id="2126983"/>
    <lineage>
        <taxon>Bacteria</taxon>
        <taxon>Pseudomonadati</taxon>
        <taxon>Pseudomonadota</taxon>
        <taxon>Gammaproteobacteria</taxon>
        <taxon>Moraxellales</taxon>
        <taxon>Moraxellaceae</taxon>
        <taxon>Acinetobacter</taxon>
    </lineage>
</organism>
<dbReference type="InterPro" id="IPR020904">
    <property type="entry name" value="Sc_DH/Rdtase_CS"/>
</dbReference>
<proteinExistence type="inferred from homology"/>
<dbReference type="SUPFAM" id="SSF51735">
    <property type="entry name" value="NAD(P)-binding Rossmann-fold domains"/>
    <property type="match status" value="1"/>
</dbReference>
<protein>
    <submittedName>
        <fullName evidence="4">Pyridoxal 4-dehydrogenase</fullName>
        <ecNumber evidence="4">1.1.1.107</ecNumber>
    </submittedName>
</protein>
<dbReference type="CDD" id="cd05233">
    <property type="entry name" value="SDR_c"/>
    <property type="match status" value="1"/>
</dbReference>
<dbReference type="FunFam" id="3.40.50.720:FF:000084">
    <property type="entry name" value="Short-chain dehydrogenase reductase"/>
    <property type="match status" value="1"/>
</dbReference>
<dbReference type="Proteomes" id="UP000245974">
    <property type="component" value="Unassembled WGS sequence"/>
</dbReference>
<evidence type="ECO:0000256" key="3">
    <source>
        <dbReference type="RuleBase" id="RU000363"/>
    </source>
</evidence>
<dbReference type="NCBIfam" id="NF009466">
    <property type="entry name" value="PRK12826.1-2"/>
    <property type="match status" value="1"/>
</dbReference>
<dbReference type="InParanoid" id="A0A2U3N0Y5"/>
<gene>
    <name evidence="4" type="primary">pldh-t</name>
    <name evidence="4" type="ORF">KPC_2509</name>
</gene>